<accession>A0A511SZI7</accession>
<evidence type="ECO:0000313" key="2">
    <source>
        <dbReference type="EMBL" id="GEN07316.1"/>
    </source>
</evidence>
<organism evidence="2 3">
    <name type="scientific">Myxococcus fulvus</name>
    <dbReference type="NCBI Taxonomy" id="33"/>
    <lineage>
        <taxon>Bacteria</taxon>
        <taxon>Pseudomonadati</taxon>
        <taxon>Myxococcota</taxon>
        <taxon>Myxococcia</taxon>
        <taxon>Myxococcales</taxon>
        <taxon>Cystobacterineae</taxon>
        <taxon>Myxococcaceae</taxon>
        <taxon>Myxococcus</taxon>
    </lineage>
</organism>
<comment type="caution">
    <text evidence="2">The sequence shown here is derived from an EMBL/GenBank/DDBJ whole genome shotgun (WGS) entry which is preliminary data.</text>
</comment>
<gene>
    <name evidence="2" type="ORF">MFU01_23530</name>
</gene>
<sequence>MLMSPCVIPGPPVCQARLEQAGGAGVSGRQAAGPPCVEEVAPKTEAGGPSSHGPPAPVHPVPCVGADYRSVQATVPEQVEAP</sequence>
<name>A0A511SZI7_MYXFU</name>
<dbReference type="AlphaFoldDB" id="A0A511SZI7"/>
<reference evidence="2 3" key="1">
    <citation type="submission" date="2019-07" db="EMBL/GenBank/DDBJ databases">
        <title>Whole genome shotgun sequence of Myxococcus fulvus NBRC 100333.</title>
        <authorList>
            <person name="Hosoyama A."/>
            <person name="Uohara A."/>
            <person name="Ohji S."/>
            <person name="Ichikawa N."/>
        </authorList>
    </citation>
    <scope>NUCLEOTIDE SEQUENCE [LARGE SCALE GENOMIC DNA]</scope>
    <source>
        <strain evidence="2 3">NBRC 100333</strain>
    </source>
</reference>
<protein>
    <submittedName>
        <fullName evidence="2">Uncharacterized protein</fullName>
    </submittedName>
</protein>
<feature type="region of interest" description="Disordered" evidence="1">
    <location>
        <begin position="21"/>
        <end position="61"/>
    </location>
</feature>
<dbReference type="Proteomes" id="UP000321514">
    <property type="component" value="Unassembled WGS sequence"/>
</dbReference>
<evidence type="ECO:0000256" key="1">
    <source>
        <dbReference type="SAM" id="MobiDB-lite"/>
    </source>
</evidence>
<dbReference type="EMBL" id="BJXR01000023">
    <property type="protein sequence ID" value="GEN07316.1"/>
    <property type="molecule type" value="Genomic_DNA"/>
</dbReference>
<proteinExistence type="predicted"/>
<evidence type="ECO:0000313" key="3">
    <source>
        <dbReference type="Proteomes" id="UP000321514"/>
    </source>
</evidence>